<comment type="similarity">
    <text evidence="7">Belongs to the PsbQ family.</text>
</comment>
<gene>
    <name evidence="8" type="ORF">JRO89_XS11G0025600</name>
</gene>
<keyword evidence="9" id="KW-1185">Reference proteome</keyword>
<dbReference type="PANTHER" id="PTHR33399:SF6">
    <property type="entry name" value="PSBQ-LIKE PROTEIN 3, CHLOROPLASTIC"/>
    <property type="match status" value="1"/>
</dbReference>
<evidence type="ECO:0000313" key="8">
    <source>
        <dbReference type="EMBL" id="KAH7556993.1"/>
    </source>
</evidence>
<evidence type="ECO:0008006" key="10">
    <source>
        <dbReference type="Google" id="ProtNLM"/>
    </source>
</evidence>
<keyword evidence="2" id="KW-0150">Chloroplast</keyword>
<dbReference type="Proteomes" id="UP000827721">
    <property type="component" value="Unassembled WGS sequence"/>
</dbReference>
<dbReference type="Gene3D" id="1.20.120.290">
    <property type="entry name" value="Oxygen-evolving enhancer protein 3 (PsbQ), four-helix up-down bundle"/>
    <property type="match status" value="1"/>
</dbReference>
<dbReference type="PANTHER" id="PTHR33399">
    <property type="entry name" value="OXYGEN-EVOLVING ENHANCER PROTEIN 3-1, CHLOROPLASTIC"/>
    <property type="match status" value="1"/>
</dbReference>
<keyword evidence="3" id="KW-0934">Plastid</keyword>
<organism evidence="8 9">
    <name type="scientific">Xanthoceras sorbifolium</name>
    <dbReference type="NCBI Taxonomy" id="99658"/>
    <lineage>
        <taxon>Eukaryota</taxon>
        <taxon>Viridiplantae</taxon>
        <taxon>Streptophyta</taxon>
        <taxon>Embryophyta</taxon>
        <taxon>Tracheophyta</taxon>
        <taxon>Spermatophyta</taxon>
        <taxon>Magnoliopsida</taxon>
        <taxon>eudicotyledons</taxon>
        <taxon>Gunneridae</taxon>
        <taxon>Pentapetalae</taxon>
        <taxon>rosids</taxon>
        <taxon>malvids</taxon>
        <taxon>Sapindales</taxon>
        <taxon>Sapindaceae</taxon>
        <taxon>Xanthoceroideae</taxon>
        <taxon>Xanthoceras</taxon>
    </lineage>
</organism>
<evidence type="ECO:0000256" key="1">
    <source>
        <dbReference type="ARBA" id="ARBA00004622"/>
    </source>
</evidence>
<evidence type="ECO:0000256" key="3">
    <source>
        <dbReference type="ARBA" id="ARBA00022640"/>
    </source>
</evidence>
<keyword evidence="5" id="KW-0793">Thylakoid</keyword>
<dbReference type="InterPro" id="IPR054099">
    <property type="entry name" value="PSII_PsbQ_pln"/>
</dbReference>
<reference evidence="8 9" key="1">
    <citation type="submission" date="2021-02" db="EMBL/GenBank/DDBJ databases">
        <title>Plant Genome Project.</title>
        <authorList>
            <person name="Zhang R.-G."/>
        </authorList>
    </citation>
    <scope>NUCLEOTIDE SEQUENCE [LARGE SCALE GENOMIC DNA]</scope>
    <source>
        <tissue evidence="8">Leaves</tissue>
    </source>
</reference>
<keyword evidence="4" id="KW-0809">Transit peptide</keyword>
<evidence type="ECO:0000313" key="9">
    <source>
        <dbReference type="Proteomes" id="UP000827721"/>
    </source>
</evidence>
<sequence>MALRPLVSKHNLHYVYPTITCYQKNSFRSKDTPRKVLQSNISRRIGVIASMASSVLLAREAIFGEGIANAFDFRMVAPDQTVEEAEGGIRDHARSLLRVKALLESEAWGEAQKALRMSSSFLKQDIYTLIQIKPASERPHLRELYSDLFNNVTKLDYAARDRDASRVWQLYENIVNALNEILSRI</sequence>
<proteinExistence type="inferred from homology"/>
<keyword evidence="6" id="KW-0472">Membrane</keyword>
<evidence type="ECO:0000256" key="4">
    <source>
        <dbReference type="ARBA" id="ARBA00022946"/>
    </source>
</evidence>
<name>A0ABQ8HEF5_9ROSI</name>
<evidence type="ECO:0000256" key="2">
    <source>
        <dbReference type="ARBA" id="ARBA00022528"/>
    </source>
</evidence>
<dbReference type="EMBL" id="JAFEMO010000011">
    <property type="protein sequence ID" value="KAH7556993.1"/>
    <property type="molecule type" value="Genomic_DNA"/>
</dbReference>
<evidence type="ECO:0000256" key="7">
    <source>
        <dbReference type="ARBA" id="ARBA00035649"/>
    </source>
</evidence>
<dbReference type="SUPFAM" id="SSF101112">
    <property type="entry name" value="Oxygen-evolving enhancer protein 3"/>
    <property type="match status" value="1"/>
</dbReference>
<evidence type="ECO:0000256" key="6">
    <source>
        <dbReference type="ARBA" id="ARBA00023136"/>
    </source>
</evidence>
<accession>A0ABQ8HEF5</accession>
<comment type="subcellular location">
    <subcellularLocation>
        <location evidence="1">Plastid</location>
        <location evidence="1">Chloroplast thylakoid membrane</location>
        <topology evidence="1">Peripheral membrane protein</topology>
        <orientation evidence="1">Lumenal side</orientation>
    </subcellularLocation>
</comment>
<protein>
    <recommendedName>
        <fullName evidence="10">PsbQ-like protein 3, chloroplastic</fullName>
    </recommendedName>
</protein>
<comment type="caution">
    <text evidence="8">The sequence shown here is derived from an EMBL/GenBank/DDBJ whole genome shotgun (WGS) entry which is preliminary data.</text>
</comment>
<dbReference type="InterPro" id="IPR023222">
    <property type="entry name" value="PsbQ-like_dom_sf"/>
</dbReference>
<evidence type="ECO:0000256" key="5">
    <source>
        <dbReference type="ARBA" id="ARBA00023078"/>
    </source>
</evidence>
<dbReference type="Pfam" id="PF05757">
    <property type="entry name" value="PsbQ"/>
    <property type="match status" value="1"/>
</dbReference>
<dbReference type="InterPro" id="IPR008797">
    <property type="entry name" value="PSII_PsbQ"/>
</dbReference>